<proteinExistence type="predicted"/>
<evidence type="ECO:0000256" key="2">
    <source>
        <dbReference type="SAM" id="Phobius"/>
    </source>
</evidence>
<evidence type="ECO:0000313" key="3">
    <source>
        <dbReference type="EMBL" id="KAG0273866.1"/>
    </source>
</evidence>
<dbReference type="EMBL" id="JAAAIL010000683">
    <property type="protein sequence ID" value="KAG0273866.1"/>
    <property type="molecule type" value="Genomic_DNA"/>
</dbReference>
<evidence type="ECO:0000313" key="4">
    <source>
        <dbReference type="Proteomes" id="UP001194580"/>
    </source>
</evidence>
<keyword evidence="2" id="KW-0472">Membrane</keyword>
<feature type="region of interest" description="Disordered" evidence="1">
    <location>
        <begin position="148"/>
        <end position="186"/>
    </location>
</feature>
<accession>A0AAD4DDL6</accession>
<protein>
    <submittedName>
        <fullName evidence="3">Uncharacterized protein</fullName>
    </submittedName>
</protein>
<reference evidence="3" key="1">
    <citation type="journal article" date="2020" name="Fungal Divers.">
        <title>Resolving the Mortierellaceae phylogeny through synthesis of multi-gene phylogenetics and phylogenomics.</title>
        <authorList>
            <person name="Vandepol N."/>
            <person name="Liber J."/>
            <person name="Desiro A."/>
            <person name="Na H."/>
            <person name="Kennedy M."/>
            <person name="Barry K."/>
            <person name="Grigoriev I.V."/>
            <person name="Miller A.N."/>
            <person name="O'Donnell K."/>
            <person name="Stajich J.E."/>
            <person name="Bonito G."/>
        </authorList>
    </citation>
    <scope>NUCLEOTIDE SEQUENCE</scope>
    <source>
        <strain evidence="3">NRRL 28262</strain>
    </source>
</reference>
<feature type="transmembrane region" description="Helical" evidence="2">
    <location>
        <begin position="23"/>
        <end position="43"/>
    </location>
</feature>
<organism evidence="3 4">
    <name type="scientific">Linnemannia exigua</name>
    <dbReference type="NCBI Taxonomy" id="604196"/>
    <lineage>
        <taxon>Eukaryota</taxon>
        <taxon>Fungi</taxon>
        <taxon>Fungi incertae sedis</taxon>
        <taxon>Mucoromycota</taxon>
        <taxon>Mortierellomycotina</taxon>
        <taxon>Mortierellomycetes</taxon>
        <taxon>Mortierellales</taxon>
        <taxon>Mortierellaceae</taxon>
        <taxon>Linnemannia</taxon>
    </lineage>
</organism>
<comment type="caution">
    <text evidence="3">The sequence shown here is derived from an EMBL/GenBank/DDBJ whole genome shotgun (WGS) entry which is preliminary data.</text>
</comment>
<gene>
    <name evidence="3" type="ORF">BGZ95_010327</name>
</gene>
<feature type="compositionally biased region" description="Low complexity" evidence="1">
    <location>
        <begin position="148"/>
        <end position="157"/>
    </location>
</feature>
<dbReference type="AlphaFoldDB" id="A0AAD4DDL6"/>
<keyword evidence="4" id="KW-1185">Reference proteome</keyword>
<name>A0AAD4DDL6_9FUNG</name>
<dbReference type="Proteomes" id="UP001194580">
    <property type="component" value="Unassembled WGS sequence"/>
</dbReference>
<sequence>MARHYGGGGGGGGDGEGGLSDTAWAIIGVLIAMTVIYCIYYVYKKTCASPTATQDPEAPAATPQAQAVAASGKPAVMTQQQQQQTYTPANNTYQQTTAYAPMTQAPAAAPSPYIPASSYAPASPYPPSTPYTPTTPYAAPAAYPPSTGYPPMSQPAYGAPPAPVGGFVAQYPPQPQQPGQLGTTYL</sequence>
<keyword evidence="2" id="KW-0812">Transmembrane</keyword>
<evidence type="ECO:0000256" key="1">
    <source>
        <dbReference type="SAM" id="MobiDB-lite"/>
    </source>
</evidence>
<keyword evidence="2" id="KW-1133">Transmembrane helix</keyword>